<feature type="domain" description="C2H2-type" evidence="9">
    <location>
        <begin position="524"/>
        <end position="551"/>
    </location>
</feature>
<evidence type="ECO:0000256" key="6">
    <source>
        <dbReference type="ARBA" id="ARBA00023242"/>
    </source>
</evidence>
<dbReference type="AlphaFoldDB" id="A0AAV4GMH1"/>
<keyword evidence="4 7" id="KW-0863">Zinc-finger</keyword>
<dbReference type="GO" id="GO:0006357">
    <property type="term" value="P:regulation of transcription by RNA polymerase II"/>
    <property type="evidence" value="ECO:0007669"/>
    <property type="project" value="TreeGrafter"/>
</dbReference>
<gene>
    <name evidence="10" type="ORF">ElyMa_002450600</name>
</gene>
<dbReference type="SUPFAM" id="SSF57667">
    <property type="entry name" value="beta-beta-alpha zinc fingers"/>
    <property type="match status" value="5"/>
</dbReference>
<proteinExistence type="predicted"/>
<evidence type="ECO:0000313" key="10">
    <source>
        <dbReference type="EMBL" id="GFR85821.1"/>
    </source>
</evidence>
<feature type="domain" description="C2H2-type" evidence="9">
    <location>
        <begin position="316"/>
        <end position="343"/>
    </location>
</feature>
<protein>
    <submittedName>
        <fullName evidence="10">Zinc finger protein 16</fullName>
    </submittedName>
</protein>
<evidence type="ECO:0000256" key="2">
    <source>
        <dbReference type="ARBA" id="ARBA00022723"/>
    </source>
</evidence>
<evidence type="ECO:0000256" key="7">
    <source>
        <dbReference type="PROSITE-ProRule" id="PRU00042"/>
    </source>
</evidence>
<dbReference type="PANTHER" id="PTHR24390">
    <property type="entry name" value="ZINC FINGER PROTEIN"/>
    <property type="match status" value="1"/>
</dbReference>
<dbReference type="PROSITE" id="PS50157">
    <property type="entry name" value="ZINC_FINGER_C2H2_2"/>
    <property type="match status" value="9"/>
</dbReference>
<dbReference type="PROSITE" id="PS00028">
    <property type="entry name" value="ZINC_FINGER_C2H2_1"/>
    <property type="match status" value="8"/>
</dbReference>
<organism evidence="10 11">
    <name type="scientific">Elysia marginata</name>
    <dbReference type="NCBI Taxonomy" id="1093978"/>
    <lineage>
        <taxon>Eukaryota</taxon>
        <taxon>Metazoa</taxon>
        <taxon>Spiralia</taxon>
        <taxon>Lophotrochozoa</taxon>
        <taxon>Mollusca</taxon>
        <taxon>Gastropoda</taxon>
        <taxon>Heterobranchia</taxon>
        <taxon>Euthyneura</taxon>
        <taxon>Panpulmonata</taxon>
        <taxon>Sacoglossa</taxon>
        <taxon>Placobranchoidea</taxon>
        <taxon>Plakobranchidae</taxon>
        <taxon>Elysia</taxon>
    </lineage>
</organism>
<evidence type="ECO:0000256" key="1">
    <source>
        <dbReference type="ARBA" id="ARBA00004123"/>
    </source>
</evidence>
<keyword evidence="2" id="KW-0479">Metal-binding</keyword>
<feature type="domain" description="C2H2-type" evidence="9">
    <location>
        <begin position="344"/>
        <end position="371"/>
    </location>
</feature>
<feature type="domain" description="C2H2-type" evidence="9">
    <location>
        <begin position="283"/>
        <end position="305"/>
    </location>
</feature>
<sequence length="563" mass="65104">MNGGGSTTSARPQRIFSLQVSGLHKLSLKEESLPWNSVLEQASAFEVEKPFVKKLFSFIKAEPPSPDFKIGIKKEPNDDFVHNHDTGFEDYNKCIAALQNTIKVYSEISGESYESSPAVFESEAPLTGDEELEYRSTENVEQSCARHDKEIIEEMFLEGDETKKLLSEEQEWPLLGDETSSTLTTNGNTQEATHLYNSNSNLRAQEWRELCCSGKKSTPVTCNDQNSTHSRYRQEELDAETESHSVHPNRHGLLYKCDDCNKYFTVFESLMLHIKHHVLDSQYKCAVCVKYFVHKSNFKKHVLSHLYIDQDKARSFKCGACNKVFAKIRSLKAHIHNHFRDKIFKCDICGSCFKRKEVLEKHKIVHSEEKPFTSDVCQKTFKRKHDMVIHKRKHLGIRPYECGVCRVSFARSSDLSRHKRMHANSSEENQYKCSTCDKTFLRKDHLKSHENRVHSAKTEEMPNKWVGRDERLAKSCSLVKHKCTVHSESRCHNRRYICDMCGKTFCSSSGLNKHRVIHSEERRFKCQVCSKGFKRKDQLKVHEGKHSDAEKCEFEKCLVTNKI</sequence>
<dbReference type="Gene3D" id="3.30.160.60">
    <property type="entry name" value="Classic Zinc Finger"/>
    <property type="match status" value="7"/>
</dbReference>
<dbReference type="GO" id="GO:0005634">
    <property type="term" value="C:nucleus"/>
    <property type="evidence" value="ECO:0007669"/>
    <property type="project" value="UniProtKB-SubCell"/>
</dbReference>
<feature type="compositionally biased region" description="Basic and acidic residues" evidence="8">
    <location>
        <begin position="232"/>
        <end position="243"/>
    </location>
</feature>
<feature type="domain" description="C2H2-type" evidence="9">
    <location>
        <begin position="431"/>
        <end position="459"/>
    </location>
</feature>
<dbReference type="GO" id="GO:0008270">
    <property type="term" value="F:zinc ion binding"/>
    <property type="evidence" value="ECO:0007669"/>
    <property type="project" value="UniProtKB-KW"/>
</dbReference>
<reference evidence="10 11" key="1">
    <citation type="journal article" date="2021" name="Elife">
        <title>Chloroplast acquisition without the gene transfer in kleptoplastic sea slugs, Plakobranchus ocellatus.</title>
        <authorList>
            <person name="Maeda T."/>
            <person name="Takahashi S."/>
            <person name="Yoshida T."/>
            <person name="Shimamura S."/>
            <person name="Takaki Y."/>
            <person name="Nagai Y."/>
            <person name="Toyoda A."/>
            <person name="Suzuki Y."/>
            <person name="Arimoto A."/>
            <person name="Ishii H."/>
            <person name="Satoh N."/>
            <person name="Nishiyama T."/>
            <person name="Hasebe M."/>
            <person name="Maruyama T."/>
            <person name="Minagawa J."/>
            <person name="Obokata J."/>
            <person name="Shigenobu S."/>
        </authorList>
    </citation>
    <scope>NUCLEOTIDE SEQUENCE [LARGE SCALE GENOMIC DNA]</scope>
</reference>
<dbReference type="Proteomes" id="UP000762676">
    <property type="component" value="Unassembled WGS sequence"/>
</dbReference>
<keyword evidence="3" id="KW-0677">Repeat</keyword>
<dbReference type="InterPro" id="IPR013087">
    <property type="entry name" value="Znf_C2H2_type"/>
</dbReference>
<comment type="subcellular location">
    <subcellularLocation>
        <location evidence="1">Nucleus</location>
    </subcellularLocation>
</comment>
<feature type="domain" description="C2H2-type" evidence="9">
    <location>
        <begin position="255"/>
        <end position="282"/>
    </location>
</feature>
<feature type="domain" description="C2H2-type" evidence="9">
    <location>
        <begin position="400"/>
        <end position="427"/>
    </location>
</feature>
<dbReference type="EMBL" id="BMAT01005039">
    <property type="protein sequence ID" value="GFR85821.1"/>
    <property type="molecule type" value="Genomic_DNA"/>
</dbReference>
<dbReference type="SMART" id="SM00355">
    <property type="entry name" value="ZnF_C2H2"/>
    <property type="match status" value="9"/>
</dbReference>
<feature type="domain" description="C2H2-type" evidence="9">
    <location>
        <begin position="372"/>
        <end position="399"/>
    </location>
</feature>
<dbReference type="FunFam" id="3.30.160.60:FF:000340">
    <property type="entry name" value="zinc finger protein 473 isoform X1"/>
    <property type="match status" value="1"/>
</dbReference>
<dbReference type="Pfam" id="PF00096">
    <property type="entry name" value="zf-C2H2"/>
    <property type="match status" value="7"/>
</dbReference>
<evidence type="ECO:0000256" key="8">
    <source>
        <dbReference type="SAM" id="MobiDB-lite"/>
    </source>
</evidence>
<evidence type="ECO:0000256" key="5">
    <source>
        <dbReference type="ARBA" id="ARBA00022833"/>
    </source>
</evidence>
<dbReference type="PANTHER" id="PTHR24390:SF79">
    <property type="entry name" value="ASPARAGINE-RICH ZINC FINGER PROTEIN AZF1"/>
    <property type="match status" value="1"/>
</dbReference>
<evidence type="ECO:0000256" key="3">
    <source>
        <dbReference type="ARBA" id="ARBA00022737"/>
    </source>
</evidence>
<evidence type="ECO:0000256" key="4">
    <source>
        <dbReference type="ARBA" id="ARBA00022771"/>
    </source>
</evidence>
<feature type="region of interest" description="Disordered" evidence="8">
    <location>
        <begin position="221"/>
        <end position="243"/>
    </location>
</feature>
<dbReference type="GO" id="GO:0000978">
    <property type="term" value="F:RNA polymerase II cis-regulatory region sequence-specific DNA binding"/>
    <property type="evidence" value="ECO:0007669"/>
    <property type="project" value="TreeGrafter"/>
</dbReference>
<keyword evidence="6" id="KW-0539">Nucleus</keyword>
<evidence type="ECO:0000313" key="11">
    <source>
        <dbReference type="Proteomes" id="UP000762676"/>
    </source>
</evidence>
<dbReference type="GO" id="GO:0003700">
    <property type="term" value="F:DNA-binding transcription factor activity"/>
    <property type="evidence" value="ECO:0007669"/>
    <property type="project" value="TreeGrafter"/>
</dbReference>
<comment type="caution">
    <text evidence="10">The sequence shown here is derived from an EMBL/GenBank/DDBJ whole genome shotgun (WGS) entry which is preliminary data.</text>
</comment>
<dbReference type="InterPro" id="IPR036236">
    <property type="entry name" value="Znf_C2H2_sf"/>
</dbReference>
<evidence type="ECO:0000259" key="9">
    <source>
        <dbReference type="PROSITE" id="PS50157"/>
    </source>
</evidence>
<keyword evidence="5" id="KW-0862">Zinc</keyword>
<name>A0AAV4GMH1_9GAST</name>
<feature type="domain" description="C2H2-type" evidence="9">
    <location>
        <begin position="496"/>
        <end position="523"/>
    </location>
</feature>
<accession>A0AAV4GMH1</accession>
<keyword evidence="11" id="KW-1185">Reference proteome</keyword>